<dbReference type="AlphaFoldDB" id="A0A8X8CKA4"/>
<organism evidence="2 3">
    <name type="scientific">Populus tomentosa</name>
    <name type="common">Chinese white poplar</name>
    <dbReference type="NCBI Taxonomy" id="118781"/>
    <lineage>
        <taxon>Eukaryota</taxon>
        <taxon>Viridiplantae</taxon>
        <taxon>Streptophyta</taxon>
        <taxon>Embryophyta</taxon>
        <taxon>Tracheophyta</taxon>
        <taxon>Spermatophyta</taxon>
        <taxon>Magnoliopsida</taxon>
        <taxon>eudicotyledons</taxon>
        <taxon>Gunneridae</taxon>
        <taxon>Pentapetalae</taxon>
        <taxon>rosids</taxon>
        <taxon>fabids</taxon>
        <taxon>Malpighiales</taxon>
        <taxon>Salicaceae</taxon>
        <taxon>Saliceae</taxon>
        <taxon>Populus</taxon>
    </lineage>
</organism>
<dbReference type="Proteomes" id="UP000886885">
    <property type="component" value="Chromosome 10D"/>
</dbReference>
<dbReference type="PANTHER" id="PTHR31343:SF8">
    <property type="entry name" value="OS07G0246600 PROTEIN"/>
    <property type="match status" value="1"/>
</dbReference>
<gene>
    <name evidence="2" type="ORF">POTOM_037175</name>
</gene>
<accession>A0A8X8CKA4</accession>
<feature type="compositionally biased region" description="Low complexity" evidence="1">
    <location>
        <begin position="26"/>
        <end position="42"/>
    </location>
</feature>
<feature type="region of interest" description="Disordered" evidence="1">
    <location>
        <begin position="207"/>
        <end position="254"/>
    </location>
</feature>
<reference evidence="2" key="1">
    <citation type="journal article" date="2020" name="bioRxiv">
        <title>Hybrid origin of Populus tomentosa Carr. identified through genome sequencing and phylogenomic analysis.</title>
        <authorList>
            <person name="An X."/>
            <person name="Gao K."/>
            <person name="Chen Z."/>
            <person name="Li J."/>
            <person name="Yang X."/>
            <person name="Yang X."/>
            <person name="Zhou J."/>
            <person name="Guo T."/>
            <person name="Zhao T."/>
            <person name="Huang S."/>
            <person name="Miao D."/>
            <person name="Khan W.U."/>
            <person name="Rao P."/>
            <person name="Ye M."/>
            <person name="Lei B."/>
            <person name="Liao W."/>
            <person name="Wang J."/>
            <person name="Ji L."/>
            <person name="Li Y."/>
            <person name="Guo B."/>
            <person name="Mustafa N.S."/>
            <person name="Li S."/>
            <person name="Yun Q."/>
            <person name="Keller S.R."/>
            <person name="Mao J."/>
            <person name="Zhang R."/>
            <person name="Strauss S.H."/>
        </authorList>
    </citation>
    <scope>NUCLEOTIDE SEQUENCE</scope>
    <source>
        <strain evidence="2">GM15</strain>
        <tissue evidence="2">Leaf</tissue>
    </source>
</reference>
<feature type="compositionally biased region" description="Polar residues" evidence="1">
    <location>
        <begin position="207"/>
        <end position="219"/>
    </location>
</feature>
<evidence type="ECO:0000256" key="1">
    <source>
        <dbReference type="SAM" id="MobiDB-lite"/>
    </source>
</evidence>
<keyword evidence="3" id="KW-1185">Reference proteome</keyword>
<feature type="region of interest" description="Disordered" evidence="1">
    <location>
        <begin position="1"/>
        <end position="76"/>
    </location>
</feature>
<protein>
    <submittedName>
        <fullName evidence="2">Uncharacterized protein</fullName>
    </submittedName>
</protein>
<evidence type="ECO:0000313" key="3">
    <source>
        <dbReference type="Proteomes" id="UP000886885"/>
    </source>
</evidence>
<dbReference type="OrthoDB" id="784906at2759"/>
<sequence length="480" mass="54155">MSGSGGVSIARNRGENRFYVSPGIRKQQQQLQQLKQQQQQQKPSISKNSTVEIEKRKESDQCGSNCSVSGRVGPESNSTNLDRFLEYTTPVVPAQFLPKTSVREWRTCEVQHHQNFYFVLGDLWESFKEWSAYGAGVPLLLNGSETVVQYYVPYLSGIQLYLDPSQPSLRLRMYDHPAILYIYCLLEHLLSETVMFNHDEKFLSGPDSNAASFGSPSNGKNDKSLLPSSDRRPGEESDTESSRDTCSDGSSDCGAERVASSGVWQPWNQLNVTDANIKSLNRLSLRNKPFRGSSSDECEISNPPGRLIFEYMEYASPFTRQPLADQAGSFLASLQILVLASQFPELNTFRSCDLSPSSWISVAWYPIYRIPMGPTLQNLDACFLTYHSLSTSIQSQSSERMQLHGSTVRELHRSDMSLKLPLPTFGLASYKFKVSFWNPNGVYECQKASSLLRAADNWLRLLHVNHPDYRFFVSHNTSPR</sequence>
<dbReference type="EMBL" id="JAAWWB010000020">
    <property type="protein sequence ID" value="KAG6756879.1"/>
    <property type="molecule type" value="Genomic_DNA"/>
</dbReference>
<dbReference type="PANTHER" id="PTHR31343">
    <property type="entry name" value="T15D22.8"/>
    <property type="match status" value="1"/>
</dbReference>
<proteinExistence type="predicted"/>
<name>A0A8X8CKA4_POPTO</name>
<dbReference type="Pfam" id="PF05623">
    <property type="entry name" value="DUF789"/>
    <property type="match status" value="1"/>
</dbReference>
<dbReference type="InterPro" id="IPR008507">
    <property type="entry name" value="DUF789"/>
</dbReference>
<comment type="caution">
    <text evidence="2">The sequence shown here is derived from an EMBL/GenBank/DDBJ whole genome shotgun (WGS) entry which is preliminary data.</text>
</comment>
<evidence type="ECO:0000313" key="2">
    <source>
        <dbReference type="EMBL" id="KAG6756879.1"/>
    </source>
</evidence>
<feature type="compositionally biased region" description="Basic and acidic residues" evidence="1">
    <location>
        <begin position="229"/>
        <end position="246"/>
    </location>
</feature>